<dbReference type="Proteomes" id="UP000256964">
    <property type="component" value="Unassembled WGS sequence"/>
</dbReference>
<sequence length="464" mass="50549">MSDATSSPHRAPNKVTYAGRAKRRRSTVDKSYKNAGGDSDGSSGEEEGSTTQSVTRQTPQMTGRTPKKVDVHLPGPSPKQTPAKSASVKKPLSTRAKGGVHSRQGSVASLAREDTLVDESPSKSTSSVKPRSTLGRADTEDREDGSVAGEPKGRYSARKTEAERRQFMEDDPNSGEVEAHRVFCKACNDWVDLNPSRRYIMKNWLEHRRQCKASSERSESPSKKEAAEQAEEDDASAADGSVAESATVKRMRKEEDRKAFIESDPLSGEVKPDAVFCKGCQTWVKLSTHTRYSSHPWKAHVQKCSGAIHRPGSKVAAAQRKLTLVNDPQAHSFSNESVECNVCKQTVDLGRQLDYDLTRWEEHKLICSLPTPPTPAAKPAPAAAAAITRSPPSVASTEETIVAAEGGTPRKNKRSRESDDVPDRAVRQRGESYEAPQGDAPGFLGWITAPLKNFLRGFREGLSG</sequence>
<feature type="compositionally biased region" description="Basic and acidic residues" evidence="1">
    <location>
        <begin position="415"/>
        <end position="432"/>
    </location>
</feature>
<name>A0A371D9L2_9APHY</name>
<accession>A0A371D9L2</accession>
<feature type="region of interest" description="Disordered" evidence="1">
    <location>
        <begin position="374"/>
        <end position="444"/>
    </location>
</feature>
<feature type="compositionally biased region" description="Basic and acidic residues" evidence="1">
    <location>
        <begin position="211"/>
        <end position="227"/>
    </location>
</feature>
<protein>
    <submittedName>
        <fullName evidence="2">Uncharacterized protein</fullName>
    </submittedName>
</protein>
<feature type="region of interest" description="Disordered" evidence="1">
    <location>
        <begin position="1"/>
        <end position="177"/>
    </location>
</feature>
<evidence type="ECO:0000313" key="3">
    <source>
        <dbReference type="Proteomes" id="UP000256964"/>
    </source>
</evidence>
<feature type="compositionally biased region" description="Basic and acidic residues" evidence="1">
    <location>
        <begin position="158"/>
        <end position="168"/>
    </location>
</feature>
<feature type="region of interest" description="Disordered" evidence="1">
    <location>
        <begin position="211"/>
        <end position="256"/>
    </location>
</feature>
<evidence type="ECO:0000313" key="2">
    <source>
        <dbReference type="EMBL" id="RDX49182.1"/>
    </source>
</evidence>
<proteinExistence type="predicted"/>
<evidence type="ECO:0000256" key="1">
    <source>
        <dbReference type="SAM" id="MobiDB-lite"/>
    </source>
</evidence>
<feature type="compositionally biased region" description="Polar residues" evidence="1">
    <location>
        <begin position="50"/>
        <end position="63"/>
    </location>
</feature>
<dbReference type="AlphaFoldDB" id="A0A371D9L2"/>
<reference evidence="2 3" key="1">
    <citation type="journal article" date="2018" name="Biotechnol. Biofuels">
        <title>Integrative visual omics of the white-rot fungus Polyporus brumalis exposes the biotechnological potential of its oxidative enzymes for delignifying raw plant biomass.</title>
        <authorList>
            <person name="Miyauchi S."/>
            <person name="Rancon A."/>
            <person name="Drula E."/>
            <person name="Hage H."/>
            <person name="Chaduli D."/>
            <person name="Favel A."/>
            <person name="Grisel S."/>
            <person name="Henrissat B."/>
            <person name="Herpoel-Gimbert I."/>
            <person name="Ruiz-Duenas F.J."/>
            <person name="Chevret D."/>
            <person name="Hainaut M."/>
            <person name="Lin J."/>
            <person name="Wang M."/>
            <person name="Pangilinan J."/>
            <person name="Lipzen A."/>
            <person name="Lesage-Meessen L."/>
            <person name="Navarro D."/>
            <person name="Riley R."/>
            <person name="Grigoriev I.V."/>
            <person name="Zhou S."/>
            <person name="Raouche S."/>
            <person name="Rosso M.N."/>
        </authorList>
    </citation>
    <scope>NUCLEOTIDE SEQUENCE [LARGE SCALE GENOMIC DNA]</scope>
    <source>
        <strain evidence="2 3">BRFM 1820</strain>
    </source>
</reference>
<feature type="compositionally biased region" description="Low complexity" evidence="1">
    <location>
        <begin position="237"/>
        <end position="246"/>
    </location>
</feature>
<keyword evidence="3" id="KW-1185">Reference proteome</keyword>
<organism evidence="2 3">
    <name type="scientific">Lentinus brumalis</name>
    <dbReference type="NCBI Taxonomy" id="2498619"/>
    <lineage>
        <taxon>Eukaryota</taxon>
        <taxon>Fungi</taxon>
        <taxon>Dikarya</taxon>
        <taxon>Basidiomycota</taxon>
        <taxon>Agaricomycotina</taxon>
        <taxon>Agaricomycetes</taxon>
        <taxon>Polyporales</taxon>
        <taxon>Polyporaceae</taxon>
        <taxon>Lentinus</taxon>
    </lineage>
</organism>
<dbReference type="EMBL" id="KZ857407">
    <property type="protein sequence ID" value="RDX49182.1"/>
    <property type="molecule type" value="Genomic_DNA"/>
</dbReference>
<gene>
    <name evidence="2" type="ORF">OH76DRAFT_1404082</name>
</gene>
<dbReference type="OrthoDB" id="3262173at2759"/>
<feature type="compositionally biased region" description="Low complexity" evidence="1">
    <location>
        <begin position="379"/>
        <end position="392"/>
    </location>
</feature>
<dbReference type="STRING" id="139420.A0A371D9L2"/>